<reference evidence="1 2" key="1">
    <citation type="submission" date="2017-01" db="EMBL/GenBank/DDBJ databases">
        <authorList>
            <person name="Cao J.-M."/>
        </authorList>
    </citation>
    <scope>NUCLEOTIDE SEQUENCE [LARGE SCALE GENOMIC DNA]</scope>
    <source>
        <strain evidence="1 2">888-76</strain>
    </source>
</reference>
<name>A0A807LFT7_9ENTR</name>
<organism evidence="1 2">
    <name type="scientific">Kosakonia cowanii JCM 10956 = DSM 18146</name>
    <dbReference type="NCBI Taxonomy" id="1300165"/>
    <lineage>
        <taxon>Bacteria</taxon>
        <taxon>Pseudomonadati</taxon>
        <taxon>Pseudomonadota</taxon>
        <taxon>Gammaproteobacteria</taxon>
        <taxon>Enterobacterales</taxon>
        <taxon>Enterobacteriaceae</taxon>
        <taxon>Kosakonia</taxon>
    </lineage>
</organism>
<evidence type="ECO:0000313" key="1">
    <source>
        <dbReference type="EMBL" id="APZ05476.1"/>
    </source>
</evidence>
<dbReference type="Proteomes" id="UP000187148">
    <property type="component" value="Chromosome"/>
</dbReference>
<proteinExistence type="predicted"/>
<keyword evidence="2" id="KW-1185">Reference proteome</keyword>
<dbReference type="RefSeq" id="WP_054804560.1">
    <property type="nucleotide sequence ID" value="NZ_CP019445.1"/>
</dbReference>
<accession>A0A807LFT7</accession>
<sequence>MSYVPRFSWLLAALIVAGCSSQGSLYDKEAAKEPKKAKALDVASVVRNTIPASVKDRDGWAEDLATTFKSQKLPPTLENICSVLAVAQQESNYQSDPVVPGLNKIAWKEIDKRAGQLHIPALLVHTALKIPSPNGKSYSERLDKVRTERELSAIFDDMINMVPMGQTLFGSYNPVHTGGPMQVSVSFAEQHTDGYPWEMSGTVRQEVFSRRGGLWFGTYHLLNYPASYSAPIYRFADYNAGFYASRNAAFQNAVSKVTGIKLALDGDLILYGSREAGTTERAVQTLGAQLAMSDRDIRRQLERGDSQEFEETKLYREIYRLADKRSGKALPREMLPGIQLESPKITRNLTTAWFAKRVDDRRAACMARN</sequence>
<protein>
    <recommendedName>
        <fullName evidence="3">DUF1615 domain-containing protein</fullName>
    </recommendedName>
</protein>
<dbReference type="InterPro" id="IPR011673">
    <property type="entry name" value="DUF1615"/>
</dbReference>
<dbReference type="EMBL" id="CP019445">
    <property type="protein sequence ID" value="APZ05476.1"/>
    <property type="molecule type" value="Genomic_DNA"/>
</dbReference>
<gene>
    <name evidence="1" type="ORF">BWI95_10690</name>
</gene>
<evidence type="ECO:0008006" key="3">
    <source>
        <dbReference type="Google" id="ProtNLM"/>
    </source>
</evidence>
<dbReference type="AlphaFoldDB" id="A0A807LFT7"/>
<dbReference type="Pfam" id="PF07759">
    <property type="entry name" value="DUF1615"/>
    <property type="match status" value="1"/>
</dbReference>
<dbReference type="PROSITE" id="PS51257">
    <property type="entry name" value="PROKAR_LIPOPROTEIN"/>
    <property type="match status" value="1"/>
</dbReference>
<dbReference type="KEGG" id="kco:BWI95_10690"/>
<evidence type="ECO:0000313" key="2">
    <source>
        <dbReference type="Proteomes" id="UP000187148"/>
    </source>
</evidence>